<accession>A0A0B0VLD2</accession>
<dbReference type="PROSITE" id="PS51257">
    <property type="entry name" value="PROKAR_LIPOPROTEIN"/>
    <property type="match status" value="1"/>
</dbReference>
<sequence>MNFFRDFVAIFPLLWLTIVGIFGCIIGSFLNVVIYRLPLMLERRWRREALLQLEQPVPESMHPFNLILPRSCCPHCSHQIRIRDNIPLLSYLYLKGETHCCGQRIPYHYPLIEMMCAMLFMLAAWKFSLSLLLIGSWIFLSMLLVLAIIDYRTYLLPDILTLPLLWLGLLFNLPEGYISLEQAVVGAISGYLCLWCLYWAFRFVTGKEALGYGDFKLLAALGAWMGWQALPQIIFLAAGSGLIVTLLVRYQTQTSISRPLAFGPWLALSAGYYFLIK</sequence>
<keyword evidence="9" id="KW-0808">Transferase</keyword>
<evidence type="ECO:0000313" key="13">
    <source>
        <dbReference type="Proteomes" id="UP000037564"/>
    </source>
</evidence>
<comment type="similarity">
    <text evidence="2 8">Belongs to the peptidase A24 family.</text>
</comment>
<dbReference type="EC" id="2.1.1.-" evidence="9"/>
<organism evidence="12 13">
    <name type="scientific">Escherichia coli</name>
    <dbReference type="NCBI Taxonomy" id="562"/>
    <lineage>
        <taxon>Bacteria</taxon>
        <taxon>Pseudomonadati</taxon>
        <taxon>Pseudomonadota</taxon>
        <taxon>Gammaproteobacteria</taxon>
        <taxon>Enterobacterales</taxon>
        <taxon>Enterobacteriaceae</taxon>
        <taxon>Escherichia</taxon>
    </lineage>
</organism>
<keyword evidence="7" id="KW-0472">Membrane</keyword>
<comment type="catalytic activity">
    <reaction evidence="9">
        <text>Typically cleaves a -Gly-|-Phe- bond to release an N-terminal, basic peptide of 5-8 residues from type IV prepilin, and then N-methylates the new N-terminal amino group, the methyl donor being S-adenosyl-L-methionine.</text>
        <dbReference type="EC" id="3.4.23.43"/>
    </reaction>
</comment>
<dbReference type="GO" id="GO:0005886">
    <property type="term" value="C:plasma membrane"/>
    <property type="evidence" value="ECO:0007669"/>
    <property type="project" value="UniProtKB-SubCell"/>
</dbReference>
<proteinExistence type="inferred from homology"/>
<evidence type="ECO:0000256" key="5">
    <source>
        <dbReference type="ARBA" id="ARBA00022692"/>
    </source>
</evidence>
<evidence type="ECO:0000256" key="8">
    <source>
        <dbReference type="RuleBase" id="RU003793"/>
    </source>
</evidence>
<protein>
    <recommendedName>
        <fullName evidence="9">Prepilin leader peptidase/N-methyltransferase</fullName>
        <ecNumber evidence="9">2.1.1.-</ecNumber>
        <ecNumber evidence="9">3.4.23.43</ecNumber>
    </recommendedName>
</protein>
<evidence type="ECO:0000313" key="12">
    <source>
        <dbReference type="EMBL" id="KNF71161.1"/>
    </source>
</evidence>
<evidence type="ECO:0000256" key="3">
    <source>
        <dbReference type="ARBA" id="ARBA00022475"/>
    </source>
</evidence>
<keyword evidence="5 9" id="KW-0812">Transmembrane</keyword>
<feature type="domain" description="Prepilin type IV endopeptidase peptidase" evidence="10">
    <location>
        <begin position="137"/>
        <end position="245"/>
    </location>
</feature>
<dbReference type="GO" id="GO:0004190">
    <property type="term" value="F:aspartic-type endopeptidase activity"/>
    <property type="evidence" value="ECO:0007669"/>
    <property type="project" value="UniProtKB-EC"/>
</dbReference>
<dbReference type="Proteomes" id="UP000037564">
    <property type="component" value="Unassembled WGS sequence"/>
</dbReference>
<keyword evidence="9" id="KW-0489">Methyltransferase</keyword>
<feature type="domain" description="Prepilin peptidase A24 N-terminal" evidence="11">
    <location>
        <begin position="21"/>
        <end position="127"/>
    </location>
</feature>
<evidence type="ECO:0000256" key="4">
    <source>
        <dbReference type="ARBA" id="ARBA00022519"/>
    </source>
</evidence>
<dbReference type="Gene3D" id="1.20.120.1220">
    <property type="match status" value="1"/>
</dbReference>
<evidence type="ECO:0000259" key="11">
    <source>
        <dbReference type="Pfam" id="PF06750"/>
    </source>
</evidence>
<keyword evidence="9" id="KW-0645">Protease</keyword>
<dbReference type="GO" id="GO:0032259">
    <property type="term" value="P:methylation"/>
    <property type="evidence" value="ECO:0007669"/>
    <property type="project" value="UniProtKB-KW"/>
</dbReference>
<dbReference type="Pfam" id="PF01478">
    <property type="entry name" value="Peptidase_A24"/>
    <property type="match status" value="1"/>
</dbReference>
<comment type="function">
    <text evidence="9">Plays an essential role in type IV pili and type II pseudopili formation by proteolytically removing the leader sequence from substrate proteins and subsequently monomethylating the alpha-amino group of the newly exposed N-terminal phenylalanine.</text>
</comment>
<dbReference type="GO" id="GO:0006465">
    <property type="term" value="P:signal peptide processing"/>
    <property type="evidence" value="ECO:0007669"/>
    <property type="project" value="TreeGrafter"/>
</dbReference>
<dbReference type="Pfam" id="PF06750">
    <property type="entry name" value="A24_N_bact"/>
    <property type="match status" value="1"/>
</dbReference>
<evidence type="ECO:0000256" key="1">
    <source>
        <dbReference type="ARBA" id="ARBA00004429"/>
    </source>
</evidence>
<gene>
    <name evidence="12" type="ORF">WR15_04720</name>
</gene>
<keyword evidence="4" id="KW-0997">Cell inner membrane</keyword>
<dbReference type="PANTHER" id="PTHR30487:SF0">
    <property type="entry name" value="PREPILIN LEADER PEPTIDASE_N-METHYLTRANSFERASE-RELATED"/>
    <property type="match status" value="1"/>
</dbReference>
<keyword evidence="3" id="KW-1003">Cell membrane</keyword>
<dbReference type="PATRIC" id="fig|562.7396.peg.709"/>
<keyword evidence="6" id="KW-1133">Transmembrane helix</keyword>
<keyword evidence="9" id="KW-0511">Multifunctional enzyme</keyword>
<dbReference type="RefSeq" id="WP_001008986.1">
    <property type="nucleotide sequence ID" value="NZ_BFZV01000008.1"/>
</dbReference>
<name>A0A0B0VLD2_ECOLX</name>
<keyword evidence="9" id="KW-0378">Hydrolase</keyword>
<evidence type="ECO:0000256" key="9">
    <source>
        <dbReference type="RuleBase" id="RU003794"/>
    </source>
</evidence>
<comment type="caution">
    <text evidence="12">The sequence shown here is derived from an EMBL/GenBank/DDBJ whole genome shotgun (WGS) entry which is preliminary data.</text>
</comment>
<reference evidence="12 13" key="1">
    <citation type="submission" date="2015-07" db="EMBL/GenBank/DDBJ databases">
        <title>Genome sequences of 64 non-O157:H7 Shiga toxin-producing Escherichia coli strains.</title>
        <authorList>
            <person name="Gonzalez-Escalona N."/>
            <person name="Toro M."/>
            <person name="Timme R."/>
            <person name="Payne J."/>
        </authorList>
    </citation>
    <scope>NUCLEOTIDE SEQUENCE [LARGE SCALE GENOMIC DNA]</scope>
    <source>
        <strain evidence="12 13">CFSAN026843</strain>
    </source>
</reference>
<dbReference type="InterPro" id="IPR000045">
    <property type="entry name" value="Prepilin_IV_endopep_pep"/>
</dbReference>
<dbReference type="InterPro" id="IPR050882">
    <property type="entry name" value="Prepilin_peptidase/N-MTase"/>
</dbReference>
<evidence type="ECO:0000256" key="2">
    <source>
        <dbReference type="ARBA" id="ARBA00005801"/>
    </source>
</evidence>
<dbReference type="PANTHER" id="PTHR30487">
    <property type="entry name" value="TYPE 4 PREPILIN-LIKE PROTEINS LEADER PEPTIDE-PROCESSING ENZYME"/>
    <property type="match status" value="1"/>
</dbReference>
<dbReference type="InterPro" id="IPR014032">
    <property type="entry name" value="Peptidase_A24A_bac"/>
</dbReference>
<dbReference type="MEROPS" id="A24.001"/>
<evidence type="ECO:0000259" key="10">
    <source>
        <dbReference type="Pfam" id="PF01478"/>
    </source>
</evidence>
<comment type="subcellular location">
    <subcellularLocation>
        <location evidence="1">Cell inner membrane</location>
        <topology evidence="1">Multi-pass membrane protein</topology>
    </subcellularLocation>
    <subcellularLocation>
        <location evidence="9">Cell membrane</location>
        <topology evidence="9">Multi-pass membrane protein</topology>
    </subcellularLocation>
</comment>
<evidence type="ECO:0000256" key="6">
    <source>
        <dbReference type="ARBA" id="ARBA00022989"/>
    </source>
</evidence>
<dbReference type="EMBL" id="LGZN01000013">
    <property type="protein sequence ID" value="KNF71161.1"/>
    <property type="molecule type" value="Genomic_DNA"/>
</dbReference>
<dbReference type="InterPro" id="IPR010627">
    <property type="entry name" value="Prepilin_pept_A24_N"/>
</dbReference>
<evidence type="ECO:0000256" key="7">
    <source>
        <dbReference type="ARBA" id="ARBA00023136"/>
    </source>
</evidence>
<dbReference type="GO" id="GO:0008168">
    <property type="term" value="F:methyltransferase activity"/>
    <property type="evidence" value="ECO:0007669"/>
    <property type="project" value="UniProtKB-KW"/>
</dbReference>
<dbReference type="PRINTS" id="PR00864">
    <property type="entry name" value="PREPILNPTASE"/>
</dbReference>
<dbReference type="EC" id="3.4.23.43" evidence="9"/>
<dbReference type="AlphaFoldDB" id="A0A0B0VLD2"/>